<evidence type="ECO:0000313" key="2">
    <source>
        <dbReference type="EMBL" id="WVY90490.1"/>
    </source>
</evidence>
<feature type="compositionally biased region" description="Basic and acidic residues" evidence="1">
    <location>
        <begin position="115"/>
        <end position="124"/>
    </location>
</feature>
<sequence length="141" mass="16536">MLQNQSPRNESFLQTELKQRRVRNKRRTIPSKPIHPKPCHCIKFLHGTEHQFRLFPKRNQNLIFRPTPFLQDVDFGIPTGFGNSTFGLKGHSEGYLQRVKPQQLHFLQKGSQVRVENERPRREQVPNANVRDSGVEQPFNV</sequence>
<evidence type="ECO:0000313" key="3">
    <source>
        <dbReference type="Proteomes" id="UP001374535"/>
    </source>
</evidence>
<proteinExistence type="predicted"/>
<name>A0AAQ3RG53_VIGMU</name>
<dbReference type="AlphaFoldDB" id="A0AAQ3RG53"/>
<protein>
    <submittedName>
        <fullName evidence="2">Uncharacterized protein</fullName>
    </submittedName>
</protein>
<feature type="region of interest" description="Disordered" evidence="1">
    <location>
        <begin position="112"/>
        <end position="141"/>
    </location>
</feature>
<keyword evidence="3" id="KW-1185">Reference proteome</keyword>
<reference evidence="2 3" key="1">
    <citation type="journal article" date="2023" name="Life. Sci Alliance">
        <title>Evolutionary insights into 3D genome organization and epigenetic landscape of Vigna mungo.</title>
        <authorList>
            <person name="Junaid A."/>
            <person name="Singh B."/>
            <person name="Bhatia S."/>
        </authorList>
    </citation>
    <scope>NUCLEOTIDE SEQUENCE [LARGE SCALE GENOMIC DNA]</scope>
    <source>
        <strain evidence="2">Urdbean</strain>
    </source>
</reference>
<dbReference type="EMBL" id="CP144690">
    <property type="protein sequence ID" value="WVY90490.1"/>
    <property type="molecule type" value="Genomic_DNA"/>
</dbReference>
<evidence type="ECO:0000256" key="1">
    <source>
        <dbReference type="SAM" id="MobiDB-lite"/>
    </source>
</evidence>
<dbReference type="Proteomes" id="UP001374535">
    <property type="component" value="Chromosome 11"/>
</dbReference>
<gene>
    <name evidence="2" type="ORF">V8G54_036004</name>
</gene>
<organism evidence="2 3">
    <name type="scientific">Vigna mungo</name>
    <name type="common">Black gram</name>
    <name type="synonym">Phaseolus mungo</name>
    <dbReference type="NCBI Taxonomy" id="3915"/>
    <lineage>
        <taxon>Eukaryota</taxon>
        <taxon>Viridiplantae</taxon>
        <taxon>Streptophyta</taxon>
        <taxon>Embryophyta</taxon>
        <taxon>Tracheophyta</taxon>
        <taxon>Spermatophyta</taxon>
        <taxon>Magnoliopsida</taxon>
        <taxon>eudicotyledons</taxon>
        <taxon>Gunneridae</taxon>
        <taxon>Pentapetalae</taxon>
        <taxon>rosids</taxon>
        <taxon>fabids</taxon>
        <taxon>Fabales</taxon>
        <taxon>Fabaceae</taxon>
        <taxon>Papilionoideae</taxon>
        <taxon>50 kb inversion clade</taxon>
        <taxon>NPAAA clade</taxon>
        <taxon>indigoferoid/millettioid clade</taxon>
        <taxon>Phaseoleae</taxon>
        <taxon>Vigna</taxon>
    </lineage>
</organism>
<accession>A0AAQ3RG53</accession>